<keyword evidence="1" id="KW-0472">Membrane</keyword>
<comment type="caution">
    <text evidence="2">The sequence shown here is derived from an EMBL/GenBank/DDBJ whole genome shotgun (WGS) entry which is preliminary data.</text>
</comment>
<feature type="transmembrane region" description="Helical" evidence="1">
    <location>
        <begin position="7"/>
        <end position="31"/>
    </location>
</feature>
<proteinExistence type="predicted"/>
<protein>
    <submittedName>
        <fullName evidence="2">Uncharacterized protein</fullName>
    </submittedName>
</protein>
<dbReference type="EMBL" id="SNRW01008108">
    <property type="protein sequence ID" value="KAA6380081.1"/>
    <property type="molecule type" value="Genomic_DNA"/>
</dbReference>
<evidence type="ECO:0000256" key="1">
    <source>
        <dbReference type="SAM" id="Phobius"/>
    </source>
</evidence>
<feature type="transmembrane region" description="Helical" evidence="1">
    <location>
        <begin position="51"/>
        <end position="71"/>
    </location>
</feature>
<gene>
    <name evidence="2" type="ORF">EZS28_024391</name>
</gene>
<organism evidence="2 3">
    <name type="scientific">Streblomastix strix</name>
    <dbReference type="NCBI Taxonomy" id="222440"/>
    <lineage>
        <taxon>Eukaryota</taxon>
        <taxon>Metamonada</taxon>
        <taxon>Preaxostyla</taxon>
        <taxon>Oxymonadida</taxon>
        <taxon>Streblomastigidae</taxon>
        <taxon>Streblomastix</taxon>
    </lineage>
</organism>
<keyword evidence="1" id="KW-0812">Transmembrane</keyword>
<accession>A0A5J4VC88</accession>
<evidence type="ECO:0000313" key="3">
    <source>
        <dbReference type="Proteomes" id="UP000324800"/>
    </source>
</evidence>
<reference evidence="2 3" key="1">
    <citation type="submission" date="2019-03" db="EMBL/GenBank/DDBJ databases">
        <title>Single cell metagenomics reveals metabolic interactions within the superorganism composed of flagellate Streblomastix strix and complex community of Bacteroidetes bacteria on its surface.</title>
        <authorList>
            <person name="Treitli S.C."/>
            <person name="Kolisko M."/>
            <person name="Husnik F."/>
            <person name="Keeling P."/>
            <person name="Hampl V."/>
        </authorList>
    </citation>
    <scope>NUCLEOTIDE SEQUENCE [LARGE SCALE GENOMIC DNA]</scope>
    <source>
        <strain evidence="2">ST1C</strain>
    </source>
</reference>
<keyword evidence="1" id="KW-1133">Transmembrane helix</keyword>
<dbReference type="Proteomes" id="UP000324800">
    <property type="component" value="Unassembled WGS sequence"/>
</dbReference>
<sequence>MKYQRRFVFSYVFIITLLVLGVFTLILAIVTDELAGDTSSFLASLIGQKNFLAAVVFFVGAAFIYCLTVLINQNFQTQLSVDDI</sequence>
<evidence type="ECO:0000313" key="2">
    <source>
        <dbReference type="EMBL" id="KAA6380081.1"/>
    </source>
</evidence>
<name>A0A5J4VC88_9EUKA</name>
<dbReference type="AlphaFoldDB" id="A0A5J4VC88"/>